<dbReference type="InterPro" id="IPR036724">
    <property type="entry name" value="Cobalamin-bd_sf"/>
</dbReference>
<name>A0A1M6MBG1_9FIRM</name>
<organism evidence="4 5">
    <name type="scientific">Geosporobacter subterraneus DSM 17957</name>
    <dbReference type="NCBI Taxonomy" id="1121919"/>
    <lineage>
        <taxon>Bacteria</taxon>
        <taxon>Bacillati</taxon>
        <taxon>Bacillota</taxon>
        <taxon>Clostridia</taxon>
        <taxon>Peptostreptococcales</taxon>
        <taxon>Thermotaleaceae</taxon>
        <taxon>Geosporobacter</taxon>
    </lineage>
</organism>
<dbReference type="OrthoDB" id="1893406at2"/>
<keyword evidence="1" id="KW-0479">Metal-binding</keyword>
<evidence type="ECO:0000313" key="5">
    <source>
        <dbReference type="Proteomes" id="UP000184536"/>
    </source>
</evidence>
<dbReference type="SUPFAM" id="SSF47644">
    <property type="entry name" value="Methionine synthase domain"/>
    <property type="match status" value="1"/>
</dbReference>
<dbReference type="SUPFAM" id="SSF52242">
    <property type="entry name" value="Cobalamin (vitamin B12)-binding domain"/>
    <property type="match status" value="1"/>
</dbReference>
<reference evidence="5" key="1">
    <citation type="submission" date="2016-11" db="EMBL/GenBank/DDBJ databases">
        <authorList>
            <person name="Varghese N."/>
            <person name="Submissions S."/>
        </authorList>
    </citation>
    <scope>NUCLEOTIDE SEQUENCE [LARGE SCALE GENOMIC DNA]</scope>
    <source>
        <strain evidence="5">DSM 17957</strain>
    </source>
</reference>
<dbReference type="InterPro" id="IPR050554">
    <property type="entry name" value="Met_Synthase/Corrinoid"/>
</dbReference>
<evidence type="ECO:0000259" key="3">
    <source>
        <dbReference type="PROSITE" id="PS51332"/>
    </source>
</evidence>
<evidence type="ECO:0000256" key="1">
    <source>
        <dbReference type="ARBA" id="ARBA00022723"/>
    </source>
</evidence>
<feature type="domain" description="B12-binding" evidence="3">
    <location>
        <begin position="93"/>
        <end position="224"/>
    </location>
</feature>
<dbReference type="PANTHER" id="PTHR45833:SF1">
    <property type="entry name" value="METHIONINE SYNTHASE"/>
    <property type="match status" value="1"/>
</dbReference>
<dbReference type="GO" id="GO:0046872">
    <property type="term" value="F:metal ion binding"/>
    <property type="evidence" value="ECO:0007669"/>
    <property type="project" value="UniProtKB-KW"/>
</dbReference>
<dbReference type="Pfam" id="PF02607">
    <property type="entry name" value="B12-binding_2"/>
    <property type="match status" value="1"/>
</dbReference>
<dbReference type="GO" id="GO:0046653">
    <property type="term" value="P:tetrahydrofolate metabolic process"/>
    <property type="evidence" value="ECO:0007669"/>
    <property type="project" value="TreeGrafter"/>
</dbReference>
<protein>
    <submittedName>
        <fullName evidence="4">Methanogenic corrinoid protein MtbC1</fullName>
    </submittedName>
</protein>
<dbReference type="EMBL" id="FQZV01000043">
    <property type="protein sequence ID" value="SHJ80774.1"/>
    <property type="molecule type" value="Genomic_DNA"/>
</dbReference>
<keyword evidence="5" id="KW-1185">Reference proteome</keyword>
<dbReference type="GO" id="GO:0031419">
    <property type="term" value="F:cobalamin binding"/>
    <property type="evidence" value="ECO:0007669"/>
    <property type="project" value="InterPro"/>
</dbReference>
<dbReference type="InterPro" id="IPR003759">
    <property type="entry name" value="Cbl-bd_cap"/>
</dbReference>
<dbReference type="SMART" id="SM01018">
    <property type="entry name" value="B12-binding_2"/>
    <property type="match status" value="1"/>
</dbReference>
<evidence type="ECO:0000256" key="2">
    <source>
        <dbReference type="ARBA" id="ARBA00023285"/>
    </source>
</evidence>
<dbReference type="Proteomes" id="UP000184536">
    <property type="component" value="Unassembled WGS sequence"/>
</dbReference>
<dbReference type="AlphaFoldDB" id="A0A1M6MBG1"/>
<dbReference type="Gene3D" id="1.10.1240.10">
    <property type="entry name" value="Methionine synthase domain"/>
    <property type="match status" value="1"/>
</dbReference>
<dbReference type="GO" id="GO:0005829">
    <property type="term" value="C:cytosol"/>
    <property type="evidence" value="ECO:0007669"/>
    <property type="project" value="TreeGrafter"/>
</dbReference>
<dbReference type="Pfam" id="PF02310">
    <property type="entry name" value="B12-binding"/>
    <property type="match status" value="1"/>
</dbReference>
<accession>A0A1M6MBG1</accession>
<dbReference type="GO" id="GO:0008705">
    <property type="term" value="F:methionine synthase activity"/>
    <property type="evidence" value="ECO:0007669"/>
    <property type="project" value="TreeGrafter"/>
</dbReference>
<dbReference type="RefSeq" id="WP_110941977.1">
    <property type="nucleotide sequence ID" value="NZ_FQZV01000043.1"/>
</dbReference>
<keyword evidence="2" id="KW-0170">Cobalt</keyword>
<evidence type="ECO:0000313" key="4">
    <source>
        <dbReference type="EMBL" id="SHJ80774.1"/>
    </source>
</evidence>
<dbReference type="InterPro" id="IPR036594">
    <property type="entry name" value="Meth_synthase_dom"/>
</dbReference>
<dbReference type="GO" id="GO:0050667">
    <property type="term" value="P:homocysteine metabolic process"/>
    <property type="evidence" value="ECO:0007669"/>
    <property type="project" value="TreeGrafter"/>
</dbReference>
<dbReference type="PROSITE" id="PS51332">
    <property type="entry name" value="B12_BINDING"/>
    <property type="match status" value="1"/>
</dbReference>
<dbReference type="Gene3D" id="3.40.50.280">
    <property type="entry name" value="Cobalamin-binding domain"/>
    <property type="match status" value="1"/>
</dbReference>
<proteinExistence type="predicted"/>
<dbReference type="STRING" id="1121919.SAMN02745975_02926"/>
<dbReference type="PANTHER" id="PTHR45833">
    <property type="entry name" value="METHIONINE SYNTHASE"/>
    <property type="match status" value="1"/>
</dbReference>
<sequence length="231" mass="25698">MNNLGELKDLIIKYVEQLDEDKVVSLATEALDAGLEPLELLGVVNEGMSRVGKLYENKNYYIADLIVAGLIFRQVLSLDKMRAHFYQDHKRPLGKVVLGTVQGDIHDIGKDIFKGMLEANGFEVTDLGVDIPKEVFVENVQRVKPHIVGLSGPLTNTIETMKEIVEAFVKAELRDQVKIIIGANHMTTDICRYIGADSFANDATIGTKVCLEWMESINKQGEINDEKSGIH</sequence>
<dbReference type="InterPro" id="IPR006158">
    <property type="entry name" value="Cobalamin-bd"/>
</dbReference>
<gene>
    <name evidence="4" type="ORF">SAMN02745975_02926</name>
</gene>